<dbReference type="AlphaFoldDB" id="X1DPX3"/>
<dbReference type="EMBL" id="BARU01000623">
    <property type="protein sequence ID" value="GAH23001.1"/>
    <property type="molecule type" value="Genomic_DNA"/>
</dbReference>
<organism evidence="1">
    <name type="scientific">marine sediment metagenome</name>
    <dbReference type="NCBI Taxonomy" id="412755"/>
    <lineage>
        <taxon>unclassified sequences</taxon>
        <taxon>metagenomes</taxon>
        <taxon>ecological metagenomes</taxon>
    </lineage>
</organism>
<evidence type="ECO:0000313" key="1">
    <source>
        <dbReference type="EMBL" id="GAH23001.1"/>
    </source>
</evidence>
<sequence>MEREFICIICPNGCRIKVEYEGTNIKNIKGDECPKGKDYVKNEITNPLRVFTGSVLVENGDFSLVSVKTPVPIPKKYLKKIGEITRRIKVDAPVKIGQIVASNLLGENIDLVATRKIKKKNSLLS</sequence>
<dbReference type="PANTHER" id="PTHR39450:SF1">
    <property type="entry name" value="DUF1667 DOMAIN-CONTAINING PROTEIN"/>
    <property type="match status" value="1"/>
</dbReference>
<dbReference type="SUPFAM" id="SSF160148">
    <property type="entry name" value="CPE0013-like"/>
    <property type="match status" value="1"/>
</dbReference>
<evidence type="ECO:0008006" key="2">
    <source>
        <dbReference type="Google" id="ProtNLM"/>
    </source>
</evidence>
<dbReference type="Gene3D" id="3.10.530.10">
    <property type="entry name" value="CPE0013-like"/>
    <property type="match status" value="1"/>
</dbReference>
<accession>X1DPX3</accession>
<comment type="caution">
    <text evidence="1">The sequence shown here is derived from an EMBL/GenBank/DDBJ whole genome shotgun (WGS) entry which is preliminary data.</text>
</comment>
<dbReference type="PANTHER" id="PTHR39450">
    <property type="entry name" value="MOLYBDOPTERIN OXIDOREDUCTASE, 4FE-4S CLUSTER-BINDING SUBUNIT"/>
    <property type="match status" value="1"/>
</dbReference>
<gene>
    <name evidence="1" type="ORF">S03H2_01974</name>
</gene>
<name>X1DPX3_9ZZZZ</name>
<dbReference type="Pfam" id="PF07892">
    <property type="entry name" value="DUF1667"/>
    <property type="match status" value="1"/>
</dbReference>
<proteinExistence type="predicted"/>
<dbReference type="InterPro" id="IPR036593">
    <property type="entry name" value="CPE0013-like_sf"/>
</dbReference>
<reference evidence="1" key="1">
    <citation type="journal article" date="2014" name="Front. Microbiol.">
        <title>High frequency of phylogenetically diverse reductive dehalogenase-homologous genes in deep subseafloor sedimentary metagenomes.</title>
        <authorList>
            <person name="Kawai M."/>
            <person name="Futagami T."/>
            <person name="Toyoda A."/>
            <person name="Takaki Y."/>
            <person name="Nishi S."/>
            <person name="Hori S."/>
            <person name="Arai W."/>
            <person name="Tsubouchi T."/>
            <person name="Morono Y."/>
            <person name="Uchiyama I."/>
            <person name="Ito T."/>
            <person name="Fujiyama A."/>
            <person name="Inagaki F."/>
            <person name="Takami H."/>
        </authorList>
    </citation>
    <scope>NUCLEOTIDE SEQUENCE</scope>
    <source>
        <strain evidence="1">Expedition CK06-06</strain>
    </source>
</reference>
<protein>
    <recommendedName>
        <fullName evidence="2">4Fe-4S Mo/W bis-MGD-type domain-containing protein</fullName>
    </recommendedName>
</protein>
<dbReference type="InterPro" id="IPR012460">
    <property type="entry name" value="DUF1667"/>
</dbReference>